<proteinExistence type="predicted"/>
<accession>A0ABT4JHJ0</accession>
<evidence type="ECO:0000313" key="2">
    <source>
        <dbReference type="EMBL" id="MCZ2475031.1"/>
    </source>
</evidence>
<name>A0ABT4JHJ0_9BACT</name>
<reference evidence="2 3" key="1">
    <citation type="submission" date="2020-03" db="EMBL/GenBank/DDBJ databases">
        <authorList>
            <person name="Pitt A."/>
            <person name="Hahn M.W."/>
        </authorList>
    </citation>
    <scope>NUCLEOTIDE SEQUENCE [LARGE SCALE GENOMIC DNA]</scope>
    <source>
        <strain evidence="2 3">5A-MARBSE</strain>
    </source>
</reference>
<dbReference type="Proteomes" id="UP001321186">
    <property type="component" value="Unassembled WGS sequence"/>
</dbReference>
<feature type="transmembrane region" description="Helical" evidence="1">
    <location>
        <begin position="117"/>
        <end position="138"/>
    </location>
</feature>
<dbReference type="EMBL" id="JAANOH010000002">
    <property type="protein sequence ID" value="MCZ2475031.1"/>
    <property type="molecule type" value="Genomic_DNA"/>
</dbReference>
<keyword evidence="3" id="KW-1185">Reference proteome</keyword>
<protein>
    <submittedName>
        <fullName evidence="2">Uncharacterized protein</fullName>
    </submittedName>
</protein>
<keyword evidence="1" id="KW-0472">Membrane</keyword>
<sequence length="159" mass="18276">MLRNYNFIYSKLVEKDSDLIGHVAYSLYKKSKIEYIEKQISLGKTPTDSELIPFNEISASESSIERYNLKATFIIQGFIENMLDEELESYKEQVVNNQVDILHKVIKPLVTPIWKNVLMGVVGSFVFALITVTFYFIISYGNYSIKIKIEQPTETTGKS</sequence>
<keyword evidence="1" id="KW-1133">Transmembrane helix</keyword>
<keyword evidence="1" id="KW-0812">Transmembrane</keyword>
<evidence type="ECO:0000313" key="3">
    <source>
        <dbReference type="Proteomes" id="UP001321186"/>
    </source>
</evidence>
<comment type="caution">
    <text evidence="2">The sequence shown here is derived from an EMBL/GenBank/DDBJ whole genome shotgun (WGS) entry which is preliminary data.</text>
</comment>
<gene>
    <name evidence="2" type="ORF">G9H61_06220</name>
</gene>
<dbReference type="RefSeq" id="WP_269009907.1">
    <property type="nucleotide sequence ID" value="NZ_JAANOH010000002.1"/>
</dbReference>
<organism evidence="2 3">
    <name type="scientific">Aquirufa ecclesiirivi</name>
    <dbReference type="NCBI Taxonomy" id="2715124"/>
    <lineage>
        <taxon>Bacteria</taxon>
        <taxon>Pseudomonadati</taxon>
        <taxon>Bacteroidota</taxon>
        <taxon>Cytophagia</taxon>
        <taxon>Cytophagales</taxon>
        <taxon>Flectobacillaceae</taxon>
        <taxon>Aquirufa</taxon>
    </lineage>
</organism>
<evidence type="ECO:0000256" key="1">
    <source>
        <dbReference type="SAM" id="Phobius"/>
    </source>
</evidence>